<dbReference type="Proteomes" id="UP000183832">
    <property type="component" value="Unassembled WGS sequence"/>
</dbReference>
<reference evidence="1 2" key="1">
    <citation type="submission" date="2015-04" db="EMBL/GenBank/DDBJ databases">
        <authorList>
            <person name="Syromyatnikov M.Y."/>
            <person name="Popov V.N."/>
        </authorList>
    </citation>
    <scope>NUCLEOTIDE SEQUENCE [LARGE SCALE GENOMIC DNA]</scope>
</reference>
<dbReference type="EMBL" id="CVRI01000055">
    <property type="protein sequence ID" value="CRL01573.1"/>
    <property type="molecule type" value="Genomic_DNA"/>
</dbReference>
<proteinExistence type="predicted"/>
<accession>A0A1J1IMW1</accession>
<dbReference type="AlphaFoldDB" id="A0A1J1IMW1"/>
<gene>
    <name evidence="1" type="ORF">CLUMA_CG014840</name>
</gene>
<sequence>MWTVKEINIHDTSPKLEIHTIKISNVFEQSHHLMENQSDMKCCDHFQMAQHTQRKNSPN</sequence>
<organism evidence="1 2">
    <name type="scientific">Clunio marinus</name>
    <dbReference type="NCBI Taxonomy" id="568069"/>
    <lineage>
        <taxon>Eukaryota</taxon>
        <taxon>Metazoa</taxon>
        <taxon>Ecdysozoa</taxon>
        <taxon>Arthropoda</taxon>
        <taxon>Hexapoda</taxon>
        <taxon>Insecta</taxon>
        <taxon>Pterygota</taxon>
        <taxon>Neoptera</taxon>
        <taxon>Endopterygota</taxon>
        <taxon>Diptera</taxon>
        <taxon>Nematocera</taxon>
        <taxon>Chironomoidea</taxon>
        <taxon>Chironomidae</taxon>
        <taxon>Clunio</taxon>
    </lineage>
</organism>
<protein>
    <submittedName>
        <fullName evidence="1">CLUMA_CG014840, isoform A</fullName>
    </submittedName>
</protein>
<keyword evidence="2" id="KW-1185">Reference proteome</keyword>
<name>A0A1J1IMW1_9DIPT</name>
<evidence type="ECO:0000313" key="2">
    <source>
        <dbReference type="Proteomes" id="UP000183832"/>
    </source>
</evidence>
<evidence type="ECO:0000313" key="1">
    <source>
        <dbReference type="EMBL" id="CRL01573.1"/>
    </source>
</evidence>